<organism evidence="7 8">
    <name type="scientific">Kluyveromyces lactis (strain ATCC 8585 / CBS 2359 / DSM 70799 / NBRC 1267 / NRRL Y-1140 / WM37)</name>
    <name type="common">Yeast</name>
    <name type="synonym">Candida sphaerica</name>
    <dbReference type="NCBI Taxonomy" id="284590"/>
    <lineage>
        <taxon>Eukaryota</taxon>
        <taxon>Fungi</taxon>
        <taxon>Dikarya</taxon>
        <taxon>Ascomycota</taxon>
        <taxon>Saccharomycotina</taxon>
        <taxon>Saccharomycetes</taxon>
        <taxon>Saccharomycetales</taxon>
        <taxon>Saccharomycetaceae</taxon>
        <taxon>Kluyveromyces</taxon>
    </lineage>
</organism>
<dbReference type="OMA" id="HCRLAQS"/>
<dbReference type="STRING" id="284590.Q6CQH8"/>
<evidence type="ECO:0000256" key="5">
    <source>
        <dbReference type="ARBA" id="ARBA00048108"/>
    </source>
</evidence>
<evidence type="ECO:0000256" key="4">
    <source>
        <dbReference type="ARBA" id="ARBA00031552"/>
    </source>
</evidence>
<dbReference type="FunCoup" id="Q6CQH8">
    <property type="interactions" value="111"/>
</dbReference>
<keyword evidence="8" id="KW-1185">Reference proteome</keyword>
<dbReference type="SUPFAM" id="SSF55298">
    <property type="entry name" value="YjgF-like"/>
    <property type="match status" value="2"/>
</dbReference>
<evidence type="ECO:0000313" key="7">
    <source>
        <dbReference type="EMBL" id="CAH00907.1"/>
    </source>
</evidence>
<dbReference type="Gene3D" id="3.40.50.620">
    <property type="entry name" value="HUPs"/>
    <property type="match status" value="1"/>
</dbReference>
<dbReference type="eggNOG" id="KOG2317">
    <property type="taxonomic scope" value="Eukaryota"/>
</dbReference>
<dbReference type="GO" id="GO:0017183">
    <property type="term" value="P:protein histidyl modification to diphthamide"/>
    <property type="evidence" value="ECO:0007669"/>
    <property type="project" value="TreeGrafter"/>
</dbReference>
<sequence length="696" mass="78563">MKFVALISGGKDSNYNILHCLKQDHELIAFANLHPENEDEQELDSFMFQTVGHDLIRWYPECSGVPLYRQALHKNGSKNIALNYTETKDDEIEDLYKLLRKIQLDSPDLEAVSVGAILSSYQRTRVEDVCSRLGLTTLSYLWQRDQRELMQEMCSMSKDTIVTTDDCDNVGKLDARIIKVAAIGLNQNHLGKSLPEILPTMLKLNSLYDVHICGEGGEFETMVLDTPFFKHGHLQLNSINDVTDTSNDGVFAATFNVEYVPEALSPTKLEKELEKLPVPAVLNEKWYEMYLRLMTIDLKKLNNCPNHHNVSPSVPVSINEVGKLLYISNIAPSKGESLKEKCLDVFSQLTSILSSRSIFACQILSSSLLLSDMNNFQEVNSYYNEYFNVTKIGPLPPARACVESSFLKHPVQLSVVVDLSADCVPTDNGIILNRSKDGLHVQGRSYWCPCNIGPYSQATWNQSDRNKVTYISGQIGLEPSSMKLWGDTTLLENPDIAEVVLSLRNYFTLSETVNSSIPLTMVCYISQSYVLPAVRSAWSLFAKELAEESELWFDQEPVGVDSLVIVKVSNLPKNALCEWTGMNCQNLAIEDDYDEDDLAAQIHMNLTLKSQTDIELPNYAHDVIISENGFKRHFITLFLDSHEQLILTLSECKNAQITLFFSKDYAVPEYTHVEYIPVEQVYDKSSPRAYGLVIKY</sequence>
<evidence type="ECO:0000256" key="3">
    <source>
        <dbReference type="ARBA" id="ARBA00029814"/>
    </source>
</evidence>
<dbReference type="KEGG" id="kla:KLLA0_D16984g"/>
<dbReference type="InterPro" id="IPR030662">
    <property type="entry name" value="DPH6/MJ0570"/>
</dbReference>
<dbReference type="HOGENOM" id="CLU_010289_2_1_1"/>
<dbReference type="InterPro" id="IPR006175">
    <property type="entry name" value="YjgF/YER057c/UK114"/>
</dbReference>
<dbReference type="PANTHER" id="PTHR12196">
    <property type="entry name" value="DOMAIN OF UNKNOWN FUNCTION 71 DUF71 -CONTAINING PROTEIN"/>
    <property type="match status" value="1"/>
</dbReference>
<evidence type="ECO:0000256" key="2">
    <source>
        <dbReference type="ARBA" id="ARBA00018426"/>
    </source>
</evidence>
<dbReference type="InParanoid" id="Q6CQH8"/>
<dbReference type="CDD" id="cd01994">
    <property type="entry name" value="AANH_PF0828-like"/>
    <property type="match status" value="1"/>
</dbReference>
<accession>Q6CQH8</accession>
<dbReference type="Pfam" id="PF01902">
    <property type="entry name" value="Diphthami_syn_2"/>
    <property type="match status" value="1"/>
</dbReference>
<dbReference type="InterPro" id="IPR014729">
    <property type="entry name" value="Rossmann-like_a/b/a_fold"/>
</dbReference>
<evidence type="ECO:0000259" key="6">
    <source>
        <dbReference type="Pfam" id="PF01902"/>
    </source>
</evidence>
<dbReference type="AlphaFoldDB" id="Q6CQH8"/>
<dbReference type="Pfam" id="PF01042">
    <property type="entry name" value="Ribonuc_L-PSP"/>
    <property type="match status" value="1"/>
</dbReference>
<protein>
    <recommendedName>
        <fullName evidence="2">Diphthine--ammonia ligase</fullName>
        <ecNumber evidence="1">6.3.1.14</ecNumber>
    </recommendedName>
    <alternativeName>
        <fullName evidence="3">Diphthamide synthase</fullName>
    </alternativeName>
    <alternativeName>
        <fullName evidence="4">Diphthamide synthetase</fullName>
    </alternativeName>
</protein>
<feature type="domain" description="Diphthamide synthase" evidence="6">
    <location>
        <begin position="1"/>
        <end position="240"/>
    </location>
</feature>
<dbReference type="FunFam" id="3.40.50.620:FF:000145">
    <property type="entry name" value="ATP-binding domain containing protein"/>
    <property type="match status" value="1"/>
</dbReference>
<evidence type="ECO:0000256" key="1">
    <source>
        <dbReference type="ARBA" id="ARBA00012089"/>
    </source>
</evidence>
<dbReference type="NCBIfam" id="TIGR00290">
    <property type="entry name" value="MJ0570_dom"/>
    <property type="match status" value="1"/>
</dbReference>
<dbReference type="PANTHER" id="PTHR12196:SF2">
    <property type="entry name" value="DIPHTHINE--AMMONIA LIGASE"/>
    <property type="match status" value="1"/>
</dbReference>
<dbReference type="InterPro" id="IPR002761">
    <property type="entry name" value="Diphthami_syn_dom"/>
</dbReference>
<proteinExistence type="predicted"/>
<dbReference type="Proteomes" id="UP000000598">
    <property type="component" value="Chromosome D"/>
</dbReference>
<dbReference type="EMBL" id="CR382124">
    <property type="protein sequence ID" value="CAH00907.1"/>
    <property type="molecule type" value="Genomic_DNA"/>
</dbReference>
<name>Q6CQH8_KLULA</name>
<dbReference type="Gene3D" id="3.30.1330.40">
    <property type="entry name" value="RutC-like"/>
    <property type="match status" value="2"/>
</dbReference>
<dbReference type="eggNOG" id="KOG2316">
    <property type="taxonomic scope" value="Eukaryota"/>
</dbReference>
<comment type="catalytic activity">
    <reaction evidence="5">
        <text>diphthine-[translation elongation factor 2] + NH4(+) + ATP = diphthamide-[translation elongation factor 2] + AMP + diphosphate + H(+)</text>
        <dbReference type="Rhea" id="RHEA:19753"/>
        <dbReference type="Rhea" id="RHEA-COMP:10172"/>
        <dbReference type="Rhea" id="RHEA-COMP:10174"/>
        <dbReference type="ChEBI" id="CHEBI:15378"/>
        <dbReference type="ChEBI" id="CHEBI:16692"/>
        <dbReference type="ChEBI" id="CHEBI:28938"/>
        <dbReference type="ChEBI" id="CHEBI:30616"/>
        <dbReference type="ChEBI" id="CHEBI:33019"/>
        <dbReference type="ChEBI" id="CHEBI:82696"/>
        <dbReference type="ChEBI" id="CHEBI:456215"/>
        <dbReference type="EC" id="6.3.1.14"/>
    </reaction>
</comment>
<dbReference type="Gene3D" id="3.90.1490.10">
    <property type="entry name" value="putative n-type atp pyrophosphatase, domain 2"/>
    <property type="match status" value="1"/>
</dbReference>
<dbReference type="PaxDb" id="284590-Q6CQH8"/>
<gene>
    <name evidence="7" type="ORF">KLLA0_D16984g</name>
</gene>
<dbReference type="SUPFAM" id="SSF52402">
    <property type="entry name" value="Adenine nucleotide alpha hydrolases-like"/>
    <property type="match status" value="1"/>
</dbReference>
<dbReference type="InterPro" id="IPR035959">
    <property type="entry name" value="RutC-like_sf"/>
</dbReference>
<dbReference type="CDD" id="cd06156">
    <property type="entry name" value="eu_AANH_C_2"/>
    <property type="match status" value="1"/>
</dbReference>
<dbReference type="EC" id="6.3.1.14" evidence="1"/>
<dbReference type="GO" id="GO:0017178">
    <property type="term" value="F:diphthine-ammonia ligase activity"/>
    <property type="evidence" value="ECO:0007669"/>
    <property type="project" value="UniProtKB-EC"/>
</dbReference>
<evidence type="ECO:0000313" key="8">
    <source>
        <dbReference type="Proteomes" id="UP000000598"/>
    </source>
</evidence>
<reference evidence="7 8" key="1">
    <citation type="journal article" date="2004" name="Nature">
        <title>Genome evolution in yeasts.</title>
        <authorList>
            <consortium name="Genolevures"/>
            <person name="Dujon B."/>
            <person name="Sherman D."/>
            <person name="Fischer G."/>
            <person name="Durrens P."/>
            <person name="Casaregola S."/>
            <person name="Lafontaine I."/>
            <person name="de Montigny J."/>
            <person name="Marck C."/>
            <person name="Neuveglise C."/>
            <person name="Talla E."/>
            <person name="Goffard N."/>
            <person name="Frangeul L."/>
            <person name="Aigle M."/>
            <person name="Anthouard V."/>
            <person name="Babour A."/>
            <person name="Barbe V."/>
            <person name="Barnay S."/>
            <person name="Blanchin S."/>
            <person name="Beckerich J.M."/>
            <person name="Beyne E."/>
            <person name="Bleykasten C."/>
            <person name="Boisrame A."/>
            <person name="Boyer J."/>
            <person name="Cattolico L."/>
            <person name="Confanioleri F."/>
            <person name="de Daruvar A."/>
            <person name="Despons L."/>
            <person name="Fabre E."/>
            <person name="Fairhead C."/>
            <person name="Ferry-Dumazet H."/>
            <person name="Groppi A."/>
            <person name="Hantraye F."/>
            <person name="Hennequin C."/>
            <person name="Jauniaux N."/>
            <person name="Joyet P."/>
            <person name="Kachouri R."/>
            <person name="Kerrest A."/>
            <person name="Koszul R."/>
            <person name="Lemaire M."/>
            <person name="Lesur I."/>
            <person name="Ma L."/>
            <person name="Muller H."/>
            <person name="Nicaud J.M."/>
            <person name="Nikolski M."/>
            <person name="Oztas S."/>
            <person name="Ozier-Kalogeropoulos O."/>
            <person name="Pellenz S."/>
            <person name="Potier S."/>
            <person name="Richard G.F."/>
            <person name="Straub M.L."/>
            <person name="Suleau A."/>
            <person name="Swennene D."/>
            <person name="Tekaia F."/>
            <person name="Wesolowski-Louvel M."/>
            <person name="Westhof E."/>
            <person name="Wirth B."/>
            <person name="Zeniou-Meyer M."/>
            <person name="Zivanovic I."/>
            <person name="Bolotin-Fukuhara M."/>
            <person name="Thierry A."/>
            <person name="Bouchier C."/>
            <person name="Caudron B."/>
            <person name="Scarpelli C."/>
            <person name="Gaillardin C."/>
            <person name="Weissenbach J."/>
            <person name="Wincker P."/>
            <person name="Souciet J.L."/>
        </authorList>
    </citation>
    <scope>NUCLEOTIDE SEQUENCE [LARGE SCALE GENOMIC DNA]</scope>
    <source>
        <strain evidence="8">ATCC 8585 / CBS 2359 / DSM 70799 / NBRC 1267 / NRRL Y-1140 / WM37</strain>
    </source>
</reference>